<evidence type="ECO:0000313" key="2">
    <source>
        <dbReference type="EMBL" id="TXK10267.1"/>
    </source>
</evidence>
<organism evidence="2 3">
    <name type="scientific">Microbacterium hatanonis</name>
    <dbReference type="NCBI Taxonomy" id="404366"/>
    <lineage>
        <taxon>Bacteria</taxon>
        <taxon>Bacillati</taxon>
        <taxon>Actinomycetota</taxon>
        <taxon>Actinomycetes</taxon>
        <taxon>Micrococcales</taxon>
        <taxon>Microbacteriaceae</taxon>
        <taxon>Microbacterium</taxon>
    </lineage>
</organism>
<evidence type="ECO:0008006" key="4">
    <source>
        <dbReference type="Google" id="ProtNLM"/>
    </source>
</evidence>
<dbReference type="AlphaFoldDB" id="A0A5C8HWB8"/>
<evidence type="ECO:0000256" key="1">
    <source>
        <dbReference type="SAM" id="Phobius"/>
    </source>
</evidence>
<dbReference type="RefSeq" id="WP_147895442.1">
    <property type="nucleotide sequence ID" value="NZ_BAAANR010000001.1"/>
</dbReference>
<reference evidence="2 3" key="1">
    <citation type="submission" date="2019-08" db="EMBL/GenBank/DDBJ databases">
        <authorList>
            <person name="Dong K."/>
        </authorList>
    </citation>
    <scope>NUCLEOTIDE SEQUENCE [LARGE SCALE GENOMIC DNA]</scope>
    <source>
        <strain evidence="2 3">JCM14558</strain>
    </source>
</reference>
<accession>A0A5C8HWB8</accession>
<sequence>MPADDRTNDDFDDIARSLRELRARAGGPSYAEIGSRIALARIERGVPVSASVPARTTVYDAFRLGRSRINAALVGEIVRALGADDAEAEGWETRCGLAQKARHAAPAQPTPPPVRQTAAQPVTQPAAQHSALWTAILLVGCVVLNFSGSAAVATLGLPLFLDMIGTAVAAMAFGPWWGVLVAAGSTAVETVSGTTDSLPFGLVNIAGALAWGYGVRAFGGARSLPRFFALSLIVGVVCTIVSVPVLMTVFGGETGHASDQIAEGLVASGEELAPAVFTANLLTSLADKLISGFIALAVIGLLPARMLKHDLVGSMVGRMATGESRRDGETRTDAALHA</sequence>
<comment type="caution">
    <text evidence="2">The sequence shown here is derived from an EMBL/GenBank/DDBJ whole genome shotgun (WGS) entry which is preliminary data.</text>
</comment>
<evidence type="ECO:0000313" key="3">
    <source>
        <dbReference type="Proteomes" id="UP000321034"/>
    </source>
</evidence>
<proteinExistence type="predicted"/>
<keyword evidence="1" id="KW-0812">Transmembrane</keyword>
<name>A0A5C8HWB8_9MICO</name>
<feature type="transmembrane region" description="Helical" evidence="1">
    <location>
        <begin position="289"/>
        <end position="307"/>
    </location>
</feature>
<dbReference type="Gene3D" id="1.10.1760.20">
    <property type="match status" value="1"/>
</dbReference>
<protein>
    <recommendedName>
        <fullName evidence="4">ECF transporter S component</fullName>
    </recommendedName>
</protein>
<dbReference type="OrthoDB" id="7628974at2"/>
<feature type="transmembrane region" description="Helical" evidence="1">
    <location>
        <begin position="131"/>
        <end position="152"/>
    </location>
</feature>
<feature type="transmembrane region" description="Helical" evidence="1">
    <location>
        <begin position="197"/>
        <end position="215"/>
    </location>
</feature>
<dbReference type="Proteomes" id="UP000321034">
    <property type="component" value="Unassembled WGS sequence"/>
</dbReference>
<keyword evidence="1" id="KW-1133">Transmembrane helix</keyword>
<dbReference type="EMBL" id="VRSV01000002">
    <property type="protein sequence ID" value="TXK10267.1"/>
    <property type="molecule type" value="Genomic_DNA"/>
</dbReference>
<keyword evidence="3" id="KW-1185">Reference proteome</keyword>
<gene>
    <name evidence="2" type="ORF">FVP77_15595</name>
</gene>
<feature type="transmembrane region" description="Helical" evidence="1">
    <location>
        <begin position="227"/>
        <end position="250"/>
    </location>
</feature>
<feature type="transmembrane region" description="Helical" evidence="1">
    <location>
        <begin position="159"/>
        <end position="177"/>
    </location>
</feature>
<keyword evidence="1" id="KW-0472">Membrane</keyword>